<dbReference type="PRINTS" id="PR01713">
    <property type="entry name" value="NUCEPIMERASE"/>
</dbReference>
<gene>
    <name evidence="3" type="ORF">A3B86_00230</name>
</gene>
<evidence type="ECO:0000259" key="2">
    <source>
        <dbReference type="Pfam" id="PF01370"/>
    </source>
</evidence>
<evidence type="ECO:0000313" key="3">
    <source>
        <dbReference type="EMBL" id="OGN06781.1"/>
    </source>
</evidence>
<dbReference type="Gene3D" id="3.40.50.720">
    <property type="entry name" value="NAD(P)-binding Rossmann-like Domain"/>
    <property type="match status" value="1"/>
</dbReference>
<dbReference type="EMBL" id="MGJN01000015">
    <property type="protein sequence ID" value="OGN06781.1"/>
    <property type="molecule type" value="Genomic_DNA"/>
</dbReference>
<dbReference type="SUPFAM" id="SSF51735">
    <property type="entry name" value="NAD(P)-binding Rossmann-fold domains"/>
    <property type="match status" value="1"/>
</dbReference>
<organism evidence="3 4">
    <name type="scientific">Candidatus Yanofskybacteria bacterium RIFCSPHIGHO2_02_FULL_38_22b</name>
    <dbReference type="NCBI Taxonomy" id="1802673"/>
    <lineage>
        <taxon>Bacteria</taxon>
        <taxon>Candidatus Yanofskyibacteriota</taxon>
    </lineage>
</organism>
<name>A0A1F8F0W3_9BACT</name>
<accession>A0A1F8F0W3</accession>
<dbReference type="Proteomes" id="UP000176834">
    <property type="component" value="Unassembled WGS sequence"/>
</dbReference>
<dbReference type="InterPro" id="IPR001509">
    <property type="entry name" value="Epimerase_deHydtase"/>
</dbReference>
<dbReference type="AlphaFoldDB" id="A0A1F8F0W3"/>
<evidence type="ECO:0000313" key="4">
    <source>
        <dbReference type="Proteomes" id="UP000176834"/>
    </source>
</evidence>
<comment type="similarity">
    <text evidence="1">Belongs to the NAD(P)-dependent epimerase/dehydratase family.</text>
</comment>
<dbReference type="InterPro" id="IPR036291">
    <property type="entry name" value="NAD(P)-bd_dom_sf"/>
</dbReference>
<dbReference type="PANTHER" id="PTHR43000">
    <property type="entry name" value="DTDP-D-GLUCOSE 4,6-DEHYDRATASE-RELATED"/>
    <property type="match status" value="1"/>
</dbReference>
<protein>
    <recommendedName>
        <fullName evidence="2">NAD-dependent epimerase/dehydratase domain-containing protein</fullName>
    </recommendedName>
</protein>
<evidence type="ECO:0000256" key="1">
    <source>
        <dbReference type="ARBA" id="ARBA00007637"/>
    </source>
</evidence>
<reference evidence="3 4" key="1">
    <citation type="journal article" date="2016" name="Nat. Commun.">
        <title>Thousands of microbial genomes shed light on interconnected biogeochemical processes in an aquifer system.</title>
        <authorList>
            <person name="Anantharaman K."/>
            <person name="Brown C.T."/>
            <person name="Hug L.A."/>
            <person name="Sharon I."/>
            <person name="Castelle C.J."/>
            <person name="Probst A.J."/>
            <person name="Thomas B.C."/>
            <person name="Singh A."/>
            <person name="Wilkins M.J."/>
            <person name="Karaoz U."/>
            <person name="Brodie E.L."/>
            <person name="Williams K.H."/>
            <person name="Hubbard S.S."/>
            <person name="Banfield J.F."/>
        </authorList>
    </citation>
    <scope>NUCLEOTIDE SEQUENCE [LARGE SCALE GENOMIC DNA]</scope>
</reference>
<dbReference type="Pfam" id="PF01370">
    <property type="entry name" value="Epimerase"/>
    <property type="match status" value="1"/>
</dbReference>
<proteinExistence type="inferred from homology"/>
<feature type="domain" description="NAD-dependent epimerase/dehydratase" evidence="2">
    <location>
        <begin position="8"/>
        <end position="242"/>
    </location>
</feature>
<sequence length="346" mass="39090">MNLNKPKILVTGSAGFIGSHIYDLLFDGGYEVYGVDDLSGGFMRNVLQKKYFTKLDLRDRVKTAAYVKKIKPDIIFHLVADATEGRSQFTPFSAIDRNIVAYLNLLVPAIKHGLKKMILTSSMSVYGAQQVPFNENMIPQPEDIYGISKMSMEKTTHVLSDVYGFKYVIIRPHNVYGPRQNLSDPYRNVVGIFINSLLHGRNFYIYGNGMQKRAFSYIDDVVPAMVKAAFKKECEGKIINIGSDKPVTLKELAETVLKTFYGDMKNVPKKILPKNVPDRPREVKYAYCEHKVAEKLLGFKSKVGLSDGVAKMAEWAKSIGKQQFVYLTNLELEHPKAPKTWTSKLI</sequence>
<comment type="caution">
    <text evidence="3">The sequence shown here is derived from an EMBL/GenBank/DDBJ whole genome shotgun (WGS) entry which is preliminary data.</text>
</comment>